<dbReference type="NCBIfam" id="TIGR03505">
    <property type="entry name" value="FimV_core"/>
    <property type="match status" value="1"/>
</dbReference>
<evidence type="ECO:0000313" key="6">
    <source>
        <dbReference type="Proteomes" id="UP000305675"/>
    </source>
</evidence>
<dbReference type="RefSeq" id="WP_136863905.1">
    <property type="nucleotide sequence ID" value="NZ_SWCJ01000010.1"/>
</dbReference>
<dbReference type="InterPro" id="IPR038440">
    <property type="entry name" value="FimV_C_sf"/>
</dbReference>
<feature type="compositionally biased region" description="Low complexity" evidence="2">
    <location>
        <begin position="126"/>
        <end position="135"/>
    </location>
</feature>
<dbReference type="NCBIfam" id="TIGR03504">
    <property type="entry name" value="FimV_Cterm"/>
    <property type="match status" value="1"/>
</dbReference>
<feature type="coiled-coil region" evidence="1">
    <location>
        <begin position="352"/>
        <end position="379"/>
    </location>
</feature>
<feature type="compositionally biased region" description="Low complexity" evidence="2">
    <location>
        <begin position="153"/>
        <end position="167"/>
    </location>
</feature>
<protein>
    <recommendedName>
        <fullName evidence="7">Pilus assembly protein FimV</fullName>
    </recommendedName>
</protein>
<dbReference type="InterPro" id="IPR020012">
    <property type="entry name" value="LysM_FimV"/>
</dbReference>
<keyword evidence="3" id="KW-0472">Membrane</keyword>
<feature type="region of interest" description="Disordered" evidence="2">
    <location>
        <begin position="117"/>
        <end position="186"/>
    </location>
</feature>
<sequence length="621" mass="66901">MIGKQRVVTTLLGGALIASAAFATSAEGVTIAGPQGQTKAITIGPTKPTDTLWRLASAYRPEGATVYQTMVAFYEANPDAFSSDNLNALEKRMVLVLPTTEAVLAIDADEAKRRAKADDKAWSSGAVTPKAATSPAPKPQPKPKVESAPPAQPKTATKPQPKPKYQPSANAEEVAHLQAQLDQQKVDSEQQVKRLRAELGQSIDELARMLEQNELLKVRVEEMSQQILALQDTLDDQQLVNQDLMSQLTAATTPLPDTDESISEPEAEMGMWEDIWSKPWIIGILAVVPAALLLGLIWMFLRRRSPEPDGSIAQISDPAMPLSEPSATLKDLEQELPASSADSELGVQLEPEADEEEAVQSLQELLQEHQAMEDEQQGKDFNDELLANMAINELEPDLDTVMSELGAALDTNEGASETNDAVVDLSAYDSPTVDSGLDGTNDLTMGADEIDALLNEHAGSGASSDDNSLSGLDLDLDLNTNSELDSPADLSTTDADLQMDMSSFDETTQPDLTADNGSDDGQYIDIDKLLDESQNAEEPAIEPYNGVSLDLDEPELGNLMGDSNGVEEDEEEGGYSAKLDLARAYIEIEDKDSARALLKEVIEKGSALQKTEAQSLLERLS</sequence>
<reference evidence="5 6" key="1">
    <citation type="submission" date="2019-04" db="EMBL/GenBank/DDBJ databases">
        <authorList>
            <person name="Hwang J.C."/>
        </authorList>
    </citation>
    <scope>NUCLEOTIDE SEQUENCE [LARGE SCALE GENOMIC DNA]</scope>
    <source>
        <strain evidence="5 6">IMCC35002</strain>
    </source>
</reference>
<dbReference type="InterPro" id="IPR020011">
    <property type="entry name" value="FimV_C"/>
</dbReference>
<evidence type="ECO:0008006" key="7">
    <source>
        <dbReference type="Google" id="ProtNLM"/>
    </source>
</evidence>
<evidence type="ECO:0000256" key="1">
    <source>
        <dbReference type="SAM" id="Coils"/>
    </source>
</evidence>
<proteinExistence type="predicted"/>
<gene>
    <name evidence="5" type="ORF">FCL42_13275</name>
</gene>
<keyword evidence="1" id="KW-0175">Coiled coil</keyword>
<keyword evidence="3" id="KW-0812">Transmembrane</keyword>
<keyword evidence="3" id="KW-1133">Transmembrane helix</keyword>
<comment type="caution">
    <text evidence="5">The sequence shown here is derived from an EMBL/GenBank/DDBJ whole genome shotgun (WGS) entry which is preliminary data.</text>
</comment>
<feature type="signal peptide" evidence="4">
    <location>
        <begin position="1"/>
        <end position="20"/>
    </location>
</feature>
<feature type="chain" id="PRO_5020837554" description="Pilus assembly protein FimV" evidence="4">
    <location>
        <begin position="21"/>
        <end position="621"/>
    </location>
</feature>
<organism evidence="5 6">
    <name type="scientific">Ferrimonas aestuarii</name>
    <dbReference type="NCBI Taxonomy" id="2569539"/>
    <lineage>
        <taxon>Bacteria</taxon>
        <taxon>Pseudomonadati</taxon>
        <taxon>Pseudomonadota</taxon>
        <taxon>Gammaproteobacteria</taxon>
        <taxon>Alteromonadales</taxon>
        <taxon>Ferrimonadaceae</taxon>
        <taxon>Ferrimonas</taxon>
    </lineage>
</organism>
<evidence type="ECO:0000256" key="2">
    <source>
        <dbReference type="SAM" id="MobiDB-lite"/>
    </source>
</evidence>
<evidence type="ECO:0000256" key="3">
    <source>
        <dbReference type="SAM" id="Phobius"/>
    </source>
</evidence>
<dbReference type="OrthoDB" id="5298707at2"/>
<name>A0A4U1BLG6_9GAMM</name>
<evidence type="ECO:0000256" key="4">
    <source>
        <dbReference type="SAM" id="SignalP"/>
    </source>
</evidence>
<keyword evidence="6" id="KW-1185">Reference proteome</keyword>
<accession>A0A4U1BLG6</accession>
<evidence type="ECO:0000313" key="5">
    <source>
        <dbReference type="EMBL" id="TKB53923.1"/>
    </source>
</evidence>
<keyword evidence="4" id="KW-0732">Signal</keyword>
<dbReference type="Proteomes" id="UP000305675">
    <property type="component" value="Unassembled WGS sequence"/>
</dbReference>
<dbReference type="EMBL" id="SWCJ01000010">
    <property type="protein sequence ID" value="TKB53923.1"/>
    <property type="molecule type" value="Genomic_DNA"/>
</dbReference>
<dbReference type="Gene3D" id="1.20.58.2200">
    <property type="match status" value="1"/>
</dbReference>
<feature type="transmembrane region" description="Helical" evidence="3">
    <location>
        <begin position="280"/>
        <end position="301"/>
    </location>
</feature>
<dbReference type="AlphaFoldDB" id="A0A4U1BLG6"/>